<reference evidence="2" key="1">
    <citation type="submission" date="2018-11" db="EMBL/GenBank/DDBJ databases">
        <authorList>
            <consortium name="Pathogen Informatics"/>
        </authorList>
    </citation>
    <scope>NUCLEOTIDE SEQUENCE</scope>
</reference>
<protein>
    <submittedName>
        <fullName evidence="2">Uncharacterized protein</fullName>
    </submittedName>
</protein>
<comment type="caution">
    <text evidence="2">The sequence shown here is derived from an EMBL/GenBank/DDBJ whole genome shotgun (WGS) entry which is preliminary data.</text>
</comment>
<dbReference type="AlphaFoldDB" id="A0A3S5ALT1"/>
<evidence type="ECO:0000313" key="2">
    <source>
        <dbReference type="EMBL" id="VEL26967.1"/>
    </source>
</evidence>
<name>A0A3S5ALT1_9PLAT</name>
<dbReference type="Proteomes" id="UP000784294">
    <property type="component" value="Unassembled WGS sequence"/>
</dbReference>
<accession>A0A3S5ALT1</accession>
<keyword evidence="3" id="KW-1185">Reference proteome</keyword>
<proteinExistence type="predicted"/>
<organism evidence="2 3">
    <name type="scientific">Protopolystoma xenopodis</name>
    <dbReference type="NCBI Taxonomy" id="117903"/>
    <lineage>
        <taxon>Eukaryota</taxon>
        <taxon>Metazoa</taxon>
        <taxon>Spiralia</taxon>
        <taxon>Lophotrochozoa</taxon>
        <taxon>Platyhelminthes</taxon>
        <taxon>Monogenea</taxon>
        <taxon>Polyopisthocotylea</taxon>
        <taxon>Polystomatidea</taxon>
        <taxon>Polystomatidae</taxon>
        <taxon>Protopolystoma</taxon>
    </lineage>
</organism>
<dbReference type="EMBL" id="CAAALY010083985">
    <property type="protein sequence ID" value="VEL26967.1"/>
    <property type="molecule type" value="Genomic_DNA"/>
</dbReference>
<gene>
    <name evidence="2" type="ORF">PXEA_LOCUS20407</name>
</gene>
<sequence length="90" mass="9807">MSSTCSSTGRLVSGYEVIFVSRSSLVCDNMLQERRTASLVGSRGAEGPAELNHFNIAQMTEADRSCRAENEAIRPSLSVQTGPVEERTNR</sequence>
<evidence type="ECO:0000256" key="1">
    <source>
        <dbReference type="SAM" id="MobiDB-lite"/>
    </source>
</evidence>
<feature type="region of interest" description="Disordered" evidence="1">
    <location>
        <begin position="71"/>
        <end position="90"/>
    </location>
</feature>
<evidence type="ECO:0000313" key="3">
    <source>
        <dbReference type="Proteomes" id="UP000784294"/>
    </source>
</evidence>